<dbReference type="InterPro" id="IPR008284">
    <property type="entry name" value="MoCF_biosynth_CS"/>
</dbReference>
<dbReference type="PROSITE" id="PS01078">
    <property type="entry name" value="MOCF_BIOSYNTHESIS_1"/>
    <property type="match status" value="1"/>
</dbReference>
<evidence type="ECO:0000256" key="4">
    <source>
        <dbReference type="ARBA" id="ARBA00013269"/>
    </source>
</evidence>
<dbReference type="PANTHER" id="PTHR43764:SF1">
    <property type="entry name" value="MOLYBDOPTERIN MOLYBDOTRANSFERASE"/>
    <property type="match status" value="1"/>
</dbReference>
<dbReference type="SMART" id="SM00852">
    <property type="entry name" value="MoCF_biosynth"/>
    <property type="match status" value="1"/>
</dbReference>
<feature type="region of interest" description="Disordered" evidence="10">
    <location>
        <begin position="1"/>
        <end position="32"/>
    </location>
</feature>
<dbReference type="CDD" id="cd00886">
    <property type="entry name" value="MogA_MoaB"/>
    <property type="match status" value="1"/>
</dbReference>
<evidence type="ECO:0000259" key="11">
    <source>
        <dbReference type="SMART" id="SM00852"/>
    </source>
</evidence>
<dbReference type="EC" id="2.10.1.1" evidence="4"/>
<dbReference type="EMBL" id="VSWD01000009">
    <property type="protein sequence ID" value="KAK3093217.1"/>
    <property type="molecule type" value="Genomic_DNA"/>
</dbReference>
<proteinExistence type="inferred from homology"/>
<comment type="cofactor">
    <cofactor evidence="1">
        <name>Mg(2+)</name>
        <dbReference type="ChEBI" id="CHEBI:18420"/>
    </cofactor>
</comment>
<dbReference type="Proteomes" id="UP001186944">
    <property type="component" value="Unassembled WGS sequence"/>
</dbReference>
<dbReference type="GO" id="GO:0046872">
    <property type="term" value="F:metal ion binding"/>
    <property type="evidence" value="ECO:0007669"/>
    <property type="project" value="UniProtKB-KW"/>
</dbReference>
<feature type="region of interest" description="Disordered" evidence="10">
    <location>
        <begin position="958"/>
        <end position="1039"/>
    </location>
</feature>
<evidence type="ECO:0000256" key="9">
    <source>
        <dbReference type="ARBA" id="ARBA00023150"/>
    </source>
</evidence>
<dbReference type="NCBIfam" id="TIGR00177">
    <property type="entry name" value="molyb_syn"/>
    <property type="match status" value="1"/>
</dbReference>
<dbReference type="FunFam" id="3.40.980.10:FF:000002">
    <property type="entry name" value="Molybdopterin molybdenumtransferase"/>
    <property type="match status" value="1"/>
</dbReference>
<dbReference type="AlphaFoldDB" id="A0AA88XWM8"/>
<comment type="pathway">
    <text evidence="2">Cofactor biosynthesis; molybdopterin biosynthesis.</text>
</comment>
<keyword evidence="13" id="KW-1185">Reference proteome</keyword>
<accession>A0AA88XWM8</accession>
<protein>
    <recommendedName>
        <fullName evidence="4">molybdopterin molybdotransferase</fullName>
        <ecNumber evidence="4">2.10.1.1</ecNumber>
    </recommendedName>
</protein>
<dbReference type="PANTHER" id="PTHR43764">
    <property type="entry name" value="MOLYBDENUM COFACTOR BIOSYNTHESIS"/>
    <property type="match status" value="1"/>
</dbReference>
<feature type="domain" description="MoaB/Mog" evidence="11">
    <location>
        <begin position="141"/>
        <end position="303"/>
    </location>
</feature>
<dbReference type="GO" id="GO:0061599">
    <property type="term" value="F:molybdopterin molybdotransferase activity"/>
    <property type="evidence" value="ECO:0007669"/>
    <property type="project" value="UniProtKB-EC"/>
</dbReference>
<evidence type="ECO:0000313" key="12">
    <source>
        <dbReference type="EMBL" id="KAK3093217.1"/>
    </source>
</evidence>
<organism evidence="12 13">
    <name type="scientific">Pinctada imbricata</name>
    <name type="common">Atlantic pearl-oyster</name>
    <name type="synonym">Pinctada martensii</name>
    <dbReference type="NCBI Taxonomy" id="66713"/>
    <lineage>
        <taxon>Eukaryota</taxon>
        <taxon>Metazoa</taxon>
        <taxon>Spiralia</taxon>
        <taxon>Lophotrochozoa</taxon>
        <taxon>Mollusca</taxon>
        <taxon>Bivalvia</taxon>
        <taxon>Autobranchia</taxon>
        <taxon>Pteriomorphia</taxon>
        <taxon>Pterioida</taxon>
        <taxon>Pterioidea</taxon>
        <taxon>Pteriidae</taxon>
        <taxon>Pinctada</taxon>
    </lineage>
</organism>
<evidence type="ECO:0000256" key="5">
    <source>
        <dbReference type="ARBA" id="ARBA00022505"/>
    </source>
</evidence>
<comment type="caution">
    <text evidence="12">The sequence shown here is derived from an EMBL/GenBank/DDBJ whole genome shotgun (WGS) entry which is preliminary data.</text>
</comment>
<dbReference type="InterPro" id="IPR036425">
    <property type="entry name" value="MoaB/Mog-like_dom_sf"/>
</dbReference>
<dbReference type="Pfam" id="PF00994">
    <property type="entry name" value="MoCF_biosynth"/>
    <property type="match status" value="1"/>
</dbReference>
<evidence type="ECO:0000313" key="13">
    <source>
        <dbReference type="Proteomes" id="UP001186944"/>
    </source>
</evidence>
<evidence type="ECO:0000256" key="7">
    <source>
        <dbReference type="ARBA" id="ARBA00022723"/>
    </source>
</evidence>
<gene>
    <name evidence="12" type="ORF">FSP39_012805</name>
</gene>
<evidence type="ECO:0000256" key="8">
    <source>
        <dbReference type="ARBA" id="ARBA00022842"/>
    </source>
</evidence>
<keyword evidence="6" id="KW-0808">Transferase</keyword>
<feature type="region of interest" description="Disordered" evidence="10">
    <location>
        <begin position="607"/>
        <end position="653"/>
    </location>
</feature>
<dbReference type="InterPro" id="IPR001453">
    <property type="entry name" value="MoaB/Mog_dom"/>
</dbReference>
<comment type="similarity">
    <text evidence="3">In the N-terminal section; belongs to the MoaB/Mog family.</text>
</comment>
<dbReference type="GO" id="GO:0006777">
    <property type="term" value="P:Mo-molybdopterin cofactor biosynthetic process"/>
    <property type="evidence" value="ECO:0007669"/>
    <property type="project" value="UniProtKB-KW"/>
</dbReference>
<keyword evidence="8" id="KW-0460">Magnesium</keyword>
<evidence type="ECO:0000256" key="6">
    <source>
        <dbReference type="ARBA" id="ARBA00022679"/>
    </source>
</evidence>
<evidence type="ECO:0000256" key="2">
    <source>
        <dbReference type="ARBA" id="ARBA00005046"/>
    </source>
</evidence>
<name>A0AA88XWM8_PINIB</name>
<sequence>MTLLQYQQENAKHPMQKHKDEHPTQKHETQNLHINQRDQQVTGADLGRPFNTQVAEMVWLSRLRAHNPPTFAVTKISRRTQNCSVKRDQWVTGADLGRSFVTQVAEMVWLSRLRAHNPPTFAFAKISRRTQNCSVKQPPHCLMTTQTRQLYAEAKATQINTNEDIAPGVGIFKIISNDKANVEMIRLQGEIAVTEIVPDEQDQIKQTLIEWCDCKKLDLILTTGGTGFSPRDVTPEATKAVLEKEAPGMTIAMIKQSLDVTPLAMLSRLVCGTRGTTLIINLPGSKKGAEECFRFALPGIPHAVDLLNSQSSKVQIVHRDLQATGVQHTKETAQLPQGNMETCSSDVLFRGSKRPSPSSTASTKFFKKRERKISYSPKHRKFRILRSPGRDSENRVFPASMVTTVHVGDSTENLTRNANVPTILKDFEPELCTDNPGRSSEIITIEALPTSLTEADGSEISENERNDSEIVSITSNFSSNTSTTMRNENDQNSLRISPADSPVVHDDVLLDINPPSVDSIRVESPFDKNLSPIKESRSAFDNSDGINIIEKSYRPLELSAQPVENSNTRSMKFVGKSIHNIFEDLPNSDNEENYRVKNFVDRDIFDDSSDGEDDIVSDGDETIPYCDDDMLDDDISEESSSQKNHGPRESPIGTVYRAAGKGKQLLNMQNQDVEASTSNQGEKRDVFDFNSEVDMMSPPKTNKVGRSRSQLRRLRRNKDKNATILHAKLHHVSKDGEIHNVPVGHQVREFLRQHPQIQGIYLNKGKRHVKRNLVQLCRQEDAVDRGSWRRMGRIHDRNRLDDYFELTDEGRKKKQKVNAKKTRDEFVVNWYLFCPGHGNCMRKCGQFGKCAPDCSGMHHKQDRHNCSLLINFKLFLSDLTKWRVHITGQHVPKDKEWRPPPPEKQMMEQATKDKILTYAQKYRSSADIQKLLHKDKTLGCHATKKRICLFVSSRRKRREEKDYNARNTDGNESTSAESSLDPTNSQYASEDPTTAQLVSMVNTQTTDSTEAQGSSAHSSDENCIGNHGNSTGKEVVMDSEQPSVQLQTPSMSNPLVINAQSAIPQQAFPDMIELTRPHQVLVPTPGPSIDNSSLFTMTTQTVMASVVSNDNQGMLNVNNAALSSMVTGSQGPFVADPGPALVCQGLPAVDVPANFQAGTMFIGNQSMVISSNLIQPQVSEYQQ</sequence>
<keyword evidence="9" id="KW-0501">Molybdenum cofactor biosynthesis</keyword>
<evidence type="ECO:0000256" key="1">
    <source>
        <dbReference type="ARBA" id="ARBA00001946"/>
    </source>
</evidence>
<feature type="region of interest" description="Disordered" evidence="10">
    <location>
        <begin position="478"/>
        <end position="499"/>
    </location>
</feature>
<feature type="compositionally biased region" description="Acidic residues" evidence="10">
    <location>
        <begin position="607"/>
        <end position="637"/>
    </location>
</feature>
<keyword evidence="7" id="KW-0479">Metal-binding</keyword>
<feature type="compositionally biased region" description="Basic and acidic residues" evidence="10">
    <location>
        <begin position="17"/>
        <end position="30"/>
    </location>
</feature>
<keyword evidence="5" id="KW-0500">Molybdenum</keyword>
<reference evidence="12" key="1">
    <citation type="submission" date="2019-08" db="EMBL/GenBank/DDBJ databases">
        <title>The improved chromosome-level genome for the pearl oyster Pinctada fucata martensii using PacBio sequencing and Hi-C.</title>
        <authorList>
            <person name="Zheng Z."/>
        </authorList>
    </citation>
    <scope>NUCLEOTIDE SEQUENCE</scope>
    <source>
        <strain evidence="12">ZZ-2019</strain>
        <tissue evidence="12">Adductor muscle</tissue>
    </source>
</reference>
<dbReference type="InterPro" id="IPR051920">
    <property type="entry name" value="MPT_Adenylyltrnsfr/MoaC-Rel"/>
</dbReference>
<dbReference type="SUPFAM" id="SSF53218">
    <property type="entry name" value="Molybdenum cofactor biosynthesis proteins"/>
    <property type="match status" value="1"/>
</dbReference>
<feature type="compositionally biased region" description="Polar residues" evidence="10">
    <location>
        <begin position="965"/>
        <end position="1017"/>
    </location>
</feature>
<evidence type="ECO:0000256" key="3">
    <source>
        <dbReference type="ARBA" id="ARBA00007589"/>
    </source>
</evidence>
<dbReference type="Gene3D" id="3.40.980.10">
    <property type="entry name" value="MoaB/Mog-like domain"/>
    <property type="match status" value="1"/>
</dbReference>
<evidence type="ECO:0000256" key="10">
    <source>
        <dbReference type="SAM" id="MobiDB-lite"/>
    </source>
</evidence>